<dbReference type="InParanoid" id="A0A251VMH2"/>
<evidence type="ECO:0000256" key="1">
    <source>
        <dbReference type="SAM" id="Phobius"/>
    </source>
</evidence>
<feature type="transmembrane region" description="Helical" evidence="1">
    <location>
        <begin position="59"/>
        <end position="79"/>
    </location>
</feature>
<dbReference type="EMBL" id="CM007890">
    <property type="protein sequence ID" value="OTG36654.1"/>
    <property type="molecule type" value="Genomic_DNA"/>
</dbReference>
<dbReference type="AlphaFoldDB" id="A0A251VMH2"/>
<protein>
    <submittedName>
        <fullName evidence="2">Uncharacterized protein</fullName>
    </submittedName>
</protein>
<evidence type="ECO:0000313" key="3">
    <source>
        <dbReference type="Proteomes" id="UP000215914"/>
    </source>
</evidence>
<accession>A0A251VMH2</accession>
<proteinExistence type="predicted"/>
<dbReference type="Proteomes" id="UP000215914">
    <property type="component" value="Chromosome 1"/>
</dbReference>
<keyword evidence="3" id="KW-1185">Reference proteome</keyword>
<keyword evidence="1" id="KW-0472">Membrane</keyword>
<name>A0A251VMH2_HELAN</name>
<organism evidence="2 3">
    <name type="scientific">Helianthus annuus</name>
    <name type="common">Common sunflower</name>
    <dbReference type="NCBI Taxonomy" id="4232"/>
    <lineage>
        <taxon>Eukaryota</taxon>
        <taxon>Viridiplantae</taxon>
        <taxon>Streptophyta</taxon>
        <taxon>Embryophyta</taxon>
        <taxon>Tracheophyta</taxon>
        <taxon>Spermatophyta</taxon>
        <taxon>Magnoliopsida</taxon>
        <taxon>eudicotyledons</taxon>
        <taxon>Gunneridae</taxon>
        <taxon>Pentapetalae</taxon>
        <taxon>asterids</taxon>
        <taxon>campanulids</taxon>
        <taxon>Asterales</taxon>
        <taxon>Asteraceae</taxon>
        <taxon>Asteroideae</taxon>
        <taxon>Heliantheae alliance</taxon>
        <taxon>Heliantheae</taxon>
        <taxon>Helianthus</taxon>
    </lineage>
</organism>
<keyword evidence="1" id="KW-1133">Transmembrane helix</keyword>
<keyword evidence="1" id="KW-0812">Transmembrane</keyword>
<reference evidence="3" key="1">
    <citation type="journal article" date="2017" name="Nature">
        <title>The sunflower genome provides insights into oil metabolism, flowering and Asterid evolution.</title>
        <authorList>
            <person name="Badouin H."/>
            <person name="Gouzy J."/>
            <person name="Grassa C.J."/>
            <person name="Murat F."/>
            <person name="Staton S.E."/>
            <person name="Cottret L."/>
            <person name="Lelandais-Briere C."/>
            <person name="Owens G.L."/>
            <person name="Carrere S."/>
            <person name="Mayjonade B."/>
            <person name="Legrand L."/>
            <person name="Gill N."/>
            <person name="Kane N.C."/>
            <person name="Bowers J.E."/>
            <person name="Hubner S."/>
            <person name="Bellec A."/>
            <person name="Berard A."/>
            <person name="Berges H."/>
            <person name="Blanchet N."/>
            <person name="Boniface M.C."/>
            <person name="Brunel D."/>
            <person name="Catrice O."/>
            <person name="Chaidir N."/>
            <person name="Claudel C."/>
            <person name="Donnadieu C."/>
            <person name="Faraut T."/>
            <person name="Fievet G."/>
            <person name="Helmstetter N."/>
            <person name="King M."/>
            <person name="Knapp S.J."/>
            <person name="Lai Z."/>
            <person name="Le Paslier M.C."/>
            <person name="Lippi Y."/>
            <person name="Lorenzon L."/>
            <person name="Mandel J.R."/>
            <person name="Marage G."/>
            <person name="Marchand G."/>
            <person name="Marquand E."/>
            <person name="Bret-Mestries E."/>
            <person name="Morien E."/>
            <person name="Nambeesan S."/>
            <person name="Nguyen T."/>
            <person name="Pegot-Espagnet P."/>
            <person name="Pouilly N."/>
            <person name="Raftis F."/>
            <person name="Sallet E."/>
            <person name="Schiex T."/>
            <person name="Thomas J."/>
            <person name="Vandecasteele C."/>
            <person name="Vares D."/>
            <person name="Vear F."/>
            <person name="Vautrin S."/>
            <person name="Crespi M."/>
            <person name="Mangin B."/>
            <person name="Burke J.M."/>
            <person name="Salse J."/>
            <person name="Munos S."/>
            <person name="Vincourt P."/>
            <person name="Rieseberg L.H."/>
            <person name="Langlade N.B."/>
        </authorList>
    </citation>
    <scope>NUCLEOTIDE SEQUENCE [LARGE SCALE GENOMIC DNA]</scope>
    <source>
        <strain evidence="3">cv. SF193</strain>
    </source>
</reference>
<evidence type="ECO:0000313" key="2">
    <source>
        <dbReference type="EMBL" id="OTG36654.1"/>
    </source>
</evidence>
<gene>
    <name evidence="2" type="ORF">HannXRQ_Chr01g0009971</name>
</gene>
<sequence>MVYHVVVFHFVFIDLKPTQTNLTHHIWFYPTLPTHSPFHENFFRLRCFCSCASSDEFCVGLIAVLILRILLSICSALLISSGKL</sequence>